<dbReference type="Pfam" id="PF00084">
    <property type="entry name" value="Sushi"/>
    <property type="match status" value="1"/>
</dbReference>
<feature type="region of interest" description="Disordered" evidence="3">
    <location>
        <begin position="403"/>
        <end position="436"/>
    </location>
</feature>
<feature type="compositionally biased region" description="Polar residues" evidence="3">
    <location>
        <begin position="360"/>
        <end position="370"/>
    </location>
</feature>
<protein>
    <recommendedName>
        <fullName evidence="5">Sushi domain-containing protein</fullName>
    </recommendedName>
</protein>
<evidence type="ECO:0000313" key="6">
    <source>
        <dbReference type="EMBL" id="CAC5401786.1"/>
    </source>
</evidence>
<dbReference type="AlphaFoldDB" id="A0A6J8D1P1"/>
<feature type="region of interest" description="Disordered" evidence="3">
    <location>
        <begin position="329"/>
        <end position="370"/>
    </location>
</feature>
<evidence type="ECO:0000259" key="5">
    <source>
        <dbReference type="PROSITE" id="PS50923"/>
    </source>
</evidence>
<feature type="transmembrane region" description="Helical" evidence="4">
    <location>
        <begin position="448"/>
        <end position="470"/>
    </location>
</feature>
<evidence type="ECO:0000256" key="4">
    <source>
        <dbReference type="SAM" id="Phobius"/>
    </source>
</evidence>
<dbReference type="EMBL" id="CACVKT020006482">
    <property type="protein sequence ID" value="CAC5401786.1"/>
    <property type="molecule type" value="Genomic_DNA"/>
</dbReference>
<dbReference type="InterPro" id="IPR035976">
    <property type="entry name" value="Sushi/SCR/CCP_sf"/>
</dbReference>
<accession>A0A6J8D1P1</accession>
<evidence type="ECO:0000313" key="7">
    <source>
        <dbReference type="Proteomes" id="UP000507470"/>
    </source>
</evidence>
<feature type="region of interest" description="Disordered" evidence="3">
    <location>
        <begin position="176"/>
        <end position="214"/>
    </location>
</feature>
<name>A0A6J8D1P1_MYTCO</name>
<proteinExistence type="predicted"/>
<dbReference type="InterPro" id="IPR000436">
    <property type="entry name" value="Sushi_SCR_CCP_dom"/>
</dbReference>
<keyword evidence="4" id="KW-1133">Transmembrane helix</keyword>
<feature type="domain" description="Sushi" evidence="5">
    <location>
        <begin position="2"/>
        <end position="60"/>
    </location>
</feature>
<feature type="compositionally biased region" description="Polar residues" evidence="3">
    <location>
        <begin position="403"/>
        <end position="425"/>
    </location>
</feature>
<keyword evidence="2" id="KW-0768">Sushi</keyword>
<keyword evidence="7" id="KW-1185">Reference proteome</keyword>
<feature type="compositionally biased region" description="Low complexity" evidence="3">
    <location>
        <begin position="333"/>
        <end position="355"/>
    </location>
</feature>
<keyword evidence="4" id="KW-0812">Transmembrane</keyword>
<reference evidence="6 7" key="1">
    <citation type="submission" date="2020-06" db="EMBL/GenBank/DDBJ databases">
        <authorList>
            <person name="Li R."/>
            <person name="Bekaert M."/>
        </authorList>
    </citation>
    <scope>NUCLEOTIDE SEQUENCE [LARGE SCALE GENOMIC DNA]</scope>
    <source>
        <strain evidence="7">wild</strain>
    </source>
</reference>
<comment type="caution">
    <text evidence="2">Lacks conserved residue(s) required for the propagation of feature annotation.</text>
</comment>
<dbReference type="SUPFAM" id="SSF57535">
    <property type="entry name" value="Complement control module/SCR domain"/>
    <property type="match status" value="1"/>
</dbReference>
<gene>
    <name evidence="6" type="ORF">MCOR_35840</name>
</gene>
<keyword evidence="1" id="KW-1015">Disulfide bond</keyword>
<evidence type="ECO:0000256" key="1">
    <source>
        <dbReference type="ARBA" id="ARBA00023157"/>
    </source>
</evidence>
<dbReference type="Proteomes" id="UP000507470">
    <property type="component" value="Unassembled WGS sequence"/>
</dbReference>
<evidence type="ECO:0000256" key="3">
    <source>
        <dbReference type="SAM" id="MobiDB-lite"/>
    </source>
</evidence>
<organism evidence="6 7">
    <name type="scientific">Mytilus coruscus</name>
    <name type="common">Sea mussel</name>
    <dbReference type="NCBI Taxonomy" id="42192"/>
    <lineage>
        <taxon>Eukaryota</taxon>
        <taxon>Metazoa</taxon>
        <taxon>Spiralia</taxon>
        <taxon>Lophotrochozoa</taxon>
        <taxon>Mollusca</taxon>
        <taxon>Bivalvia</taxon>
        <taxon>Autobranchia</taxon>
        <taxon>Pteriomorphia</taxon>
        <taxon>Mytilida</taxon>
        <taxon>Mytiloidea</taxon>
        <taxon>Mytilidae</taxon>
        <taxon>Mytilinae</taxon>
        <taxon>Mytilus</taxon>
    </lineage>
</organism>
<dbReference type="CDD" id="cd12087">
    <property type="entry name" value="TM_EGFR-like"/>
    <property type="match status" value="1"/>
</dbReference>
<evidence type="ECO:0000256" key="2">
    <source>
        <dbReference type="PROSITE-ProRule" id="PRU00302"/>
    </source>
</evidence>
<feature type="region of interest" description="Disordered" evidence="3">
    <location>
        <begin position="139"/>
        <end position="158"/>
    </location>
</feature>
<keyword evidence="4" id="KW-0472">Membrane</keyword>
<sequence length="550" mass="60231">MPNCGHPPKVANASWLPGVESNGQTTILMCNDGFYKYDIVPINCTTNNTWTGFEGGFCFQGSVKTHLMKVENGQLKGAEMVQITVLSCNPGFSSSLTSVTIQCNLNGQWEQANDSCTLETTTSYESSTEYIGSTVVNMSTSREKQTSAPQAPREQTSTQLTTYKTTTTSQTTFVPTTILSTDPEPDTTHSTSTAQAGSDLDTREQTSTQLTTNETITTFPPTAVPSRTLSTNHGIKQYSFNINRTNKYPFRTSKTTTTFQPTTVATTTFSKTMGSGTTLSTSTAQTSSDLAIREQTSTELIKDETITNFSTTAVPTSTFQQPWNQAAPFQQQTSTSPLTTKRITTTPPTTVSTTSKEPKNSLSTTVEQSDTTVTIREETVSILTTIDTIIKFPTKTGFISSLPTSTKTGFRRSTQTSLISTNPVSPDSKGKYASDDDTGNKLTLTITIVSSVVGVLILITIVSIFVACLYRKKKVWNSTNGSMHRSTNMHSDSCSNDSNGWDSFHRNSGPPLYRRSWTFDHKNAFPSFRNLSYLQKDQTDSTEKIDNYHV</sequence>
<dbReference type="PROSITE" id="PS50923">
    <property type="entry name" value="SUSHI"/>
    <property type="match status" value="1"/>
</dbReference>